<dbReference type="Proteomes" id="UP000475249">
    <property type="component" value="Unassembled WGS sequence"/>
</dbReference>
<proteinExistence type="predicted"/>
<comment type="caution">
    <text evidence="1">The sequence shown here is derived from an EMBL/GenBank/DDBJ whole genome shotgun (WGS) entry which is preliminary data.</text>
</comment>
<gene>
    <name evidence="1" type="ORF">GTQ38_18670</name>
</gene>
<sequence>MDKFCRYLLAVVCCLHFTQQLLPQNSRTEEVKTLKNGISKPVTLATHPFGVLFYTLPHNFKIRPDLRPTLDINLSSGNIWGQPVTTYLPENSAVREQISEIEFYDRIFEFDPDGSPSDSYTFAYDGILKDFRINAGIPLGSKYELSLTARSFLLSDGTSLFSVFTADRFIEFIHSSGIGGEDPFGRKVQGLDEAGIAYTDRNGNSLEINNGEFVFSGIETALYYYPDFLPSKQLYANMGLHLGTNLSPYNRSLDLGISVATVKAFSLKQRHQFLTGFGLNLLRRSVLSFSEDQTDLGTSRLFGSFEGHLEFNRQTRRGGTHSIGLNYRIQTPYNKKKEEAYYVPYSVERVKRWHEASRHLYKFPSYWSLIYSFTKKIEFSIYLQEDMVVNNAPDLQTGLRLRLPLSRF</sequence>
<protein>
    <submittedName>
        <fullName evidence="1">Uncharacterized protein</fullName>
    </submittedName>
</protein>
<dbReference type="EMBL" id="WXYO01000008">
    <property type="protein sequence ID" value="NAS14040.1"/>
    <property type="molecule type" value="Genomic_DNA"/>
</dbReference>
<dbReference type="AlphaFoldDB" id="A0A6L9EGX2"/>
<keyword evidence="2" id="KW-1185">Reference proteome</keyword>
<evidence type="ECO:0000313" key="2">
    <source>
        <dbReference type="Proteomes" id="UP000475249"/>
    </source>
</evidence>
<dbReference type="RefSeq" id="WP_161437069.1">
    <property type="nucleotide sequence ID" value="NZ_WXYO01000008.1"/>
</dbReference>
<organism evidence="1 2">
    <name type="scientific">Poritiphilus flavus</name>
    <dbReference type="NCBI Taxonomy" id="2697053"/>
    <lineage>
        <taxon>Bacteria</taxon>
        <taxon>Pseudomonadati</taxon>
        <taxon>Bacteroidota</taxon>
        <taxon>Flavobacteriia</taxon>
        <taxon>Flavobacteriales</taxon>
        <taxon>Flavobacteriaceae</taxon>
        <taxon>Poritiphilus</taxon>
    </lineage>
</organism>
<name>A0A6L9EGX2_9FLAO</name>
<accession>A0A6L9EGX2</accession>
<evidence type="ECO:0000313" key="1">
    <source>
        <dbReference type="EMBL" id="NAS14040.1"/>
    </source>
</evidence>
<reference evidence="1 2" key="1">
    <citation type="submission" date="2020-01" db="EMBL/GenBank/DDBJ databases">
        <title>Bacteria diversity of Porities sp.</title>
        <authorList>
            <person name="Wang G."/>
        </authorList>
    </citation>
    <scope>NUCLEOTIDE SEQUENCE [LARGE SCALE GENOMIC DNA]</scope>
    <source>
        <strain evidence="1 2">R33</strain>
    </source>
</reference>